<dbReference type="InterPro" id="IPR036312">
    <property type="entry name" value="Bifun_inhib/LTP/seed_sf"/>
</dbReference>
<keyword evidence="4" id="KW-0732">Signal</keyword>
<evidence type="ECO:0000256" key="4">
    <source>
        <dbReference type="SAM" id="SignalP"/>
    </source>
</evidence>
<evidence type="ECO:0000259" key="5">
    <source>
        <dbReference type="Pfam" id="PF14368"/>
    </source>
</evidence>
<proteinExistence type="inferred from homology"/>
<dbReference type="PANTHER" id="PTHR33214">
    <property type="entry name" value="BIFUNCTIONAL INHIBITOR/LIPID-TRANSFER PROTEIN/SEED STORAGE 2S ALBUMIN SUPERFAMILY PROTEIN"/>
    <property type="match status" value="1"/>
</dbReference>
<accession>A0A0K9PFB3</accession>
<keyword evidence="2" id="KW-0813">Transport</keyword>
<protein>
    <recommendedName>
        <fullName evidence="5">Bifunctional inhibitor/plant lipid transfer protein/seed storage helical domain-containing protein</fullName>
    </recommendedName>
</protein>
<dbReference type="Gene3D" id="1.10.110.10">
    <property type="entry name" value="Plant lipid-transfer and hydrophobic proteins"/>
    <property type="match status" value="1"/>
</dbReference>
<dbReference type="GO" id="GO:0006869">
    <property type="term" value="P:lipid transport"/>
    <property type="evidence" value="ECO:0007669"/>
    <property type="project" value="InterPro"/>
</dbReference>
<dbReference type="Proteomes" id="UP000036987">
    <property type="component" value="Unassembled WGS sequence"/>
</dbReference>
<evidence type="ECO:0000313" key="6">
    <source>
        <dbReference type="EMBL" id="KMZ66947.1"/>
    </source>
</evidence>
<dbReference type="SUPFAM" id="SSF47699">
    <property type="entry name" value="Bifunctional inhibitor/lipid-transfer protein/seed storage 2S albumin"/>
    <property type="match status" value="1"/>
</dbReference>
<dbReference type="InterPro" id="IPR033872">
    <property type="entry name" value="nsLTP2"/>
</dbReference>
<dbReference type="OMA" id="VCHIRIP"/>
<keyword evidence="3" id="KW-0446">Lipid-binding</keyword>
<dbReference type="PANTHER" id="PTHR33214:SF69">
    <property type="entry name" value="BIFUNCTIONAL INHIBITOR_LIPID-TRANSFER PROTEIN_SEED STORAGE 2S ALBUMIN SUPERFAMILY PROTEIN"/>
    <property type="match status" value="1"/>
</dbReference>
<comment type="caution">
    <text evidence="6">The sequence shown here is derived from an EMBL/GenBank/DDBJ whole genome shotgun (WGS) entry which is preliminary data.</text>
</comment>
<dbReference type="AlphaFoldDB" id="A0A0K9PFB3"/>
<name>A0A0K9PFB3_ZOSMR</name>
<feature type="chain" id="PRO_5005527872" description="Bifunctional inhibitor/plant lipid transfer protein/seed storage helical domain-containing protein" evidence="4">
    <location>
        <begin position="27"/>
        <end position="94"/>
    </location>
</feature>
<dbReference type="EMBL" id="LFYR01000934">
    <property type="protein sequence ID" value="KMZ66947.1"/>
    <property type="molecule type" value="Genomic_DNA"/>
</dbReference>
<comment type="similarity">
    <text evidence="1">Belongs to the plant LTP family. B11E subfamily.</text>
</comment>
<dbReference type="Pfam" id="PF14368">
    <property type="entry name" value="LTP_2"/>
    <property type="match status" value="1"/>
</dbReference>
<feature type="domain" description="Bifunctional inhibitor/plant lipid transfer protein/seed storage helical" evidence="5">
    <location>
        <begin position="23"/>
        <end position="91"/>
    </location>
</feature>
<keyword evidence="7" id="KW-1185">Reference proteome</keyword>
<evidence type="ECO:0000256" key="3">
    <source>
        <dbReference type="ARBA" id="ARBA00023121"/>
    </source>
</evidence>
<dbReference type="InterPro" id="IPR016140">
    <property type="entry name" value="Bifunc_inhib/LTP/seed_store"/>
</dbReference>
<sequence>MSQSVIMCVFLGVMLLLLFGAPSVQSGSCDISHFQACVPAVLHNAVPSRQCCNSLKGQQHCYCSFKGTTTFKKYITPSIEHKFSRVCHIRIPHC</sequence>
<organism evidence="6 7">
    <name type="scientific">Zostera marina</name>
    <name type="common">Eelgrass</name>
    <dbReference type="NCBI Taxonomy" id="29655"/>
    <lineage>
        <taxon>Eukaryota</taxon>
        <taxon>Viridiplantae</taxon>
        <taxon>Streptophyta</taxon>
        <taxon>Embryophyta</taxon>
        <taxon>Tracheophyta</taxon>
        <taxon>Spermatophyta</taxon>
        <taxon>Magnoliopsida</taxon>
        <taxon>Liliopsida</taxon>
        <taxon>Zosteraceae</taxon>
        <taxon>Zostera</taxon>
    </lineage>
</organism>
<dbReference type="GO" id="GO:0008289">
    <property type="term" value="F:lipid binding"/>
    <property type="evidence" value="ECO:0007669"/>
    <property type="project" value="UniProtKB-KW"/>
</dbReference>
<feature type="signal peptide" evidence="4">
    <location>
        <begin position="1"/>
        <end position="26"/>
    </location>
</feature>
<evidence type="ECO:0000256" key="1">
    <source>
        <dbReference type="ARBA" id="ARBA00009707"/>
    </source>
</evidence>
<evidence type="ECO:0000313" key="7">
    <source>
        <dbReference type="Proteomes" id="UP000036987"/>
    </source>
</evidence>
<dbReference type="OrthoDB" id="665742at2759"/>
<evidence type="ECO:0000256" key="2">
    <source>
        <dbReference type="ARBA" id="ARBA00022448"/>
    </source>
</evidence>
<gene>
    <name evidence="6" type="ORF">ZOSMA_280G00030</name>
</gene>
<reference evidence="7" key="1">
    <citation type="journal article" date="2016" name="Nature">
        <title>The genome of the seagrass Zostera marina reveals angiosperm adaptation to the sea.</title>
        <authorList>
            <person name="Olsen J.L."/>
            <person name="Rouze P."/>
            <person name="Verhelst B."/>
            <person name="Lin Y.-C."/>
            <person name="Bayer T."/>
            <person name="Collen J."/>
            <person name="Dattolo E."/>
            <person name="De Paoli E."/>
            <person name="Dittami S."/>
            <person name="Maumus F."/>
            <person name="Michel G."/>
            <person name="Kersting A."/>
            <person name="Lauritano C."/>
            <person name="Lohaus R."/>
            <person name="Toepel M."/>
            <person name="Tonon T."/>
            <person name="Vanneste K."/>
            <person name="Amirebrahimi M."/>
            <person name="Brakel J."/>
            <person name="Bostroem C."/>
            <person name="Chovatia M."/>
            <person name="Grimwood J."/>
            <person name="Jenkins J.W."/>
            <person name="Jueterbock A."/>
            <person name="Mraz A."/>
            <person name="Stam W.T."/>
            <person name="Tice H."/>
            <person name="Bornberg-Bauer E."/>
            <person name="Green P.J."/>
            <person name="Pearson G.A."/>
            <person name="Procaccini G."/>
            <person name="Duarte C.M."/>
            <person name="Schmutz J."/>
            <person name="Reusch T.B.H."/>
            <person name="Van de Peer Y."/>
        </authorList>
    </citation>
    <scope>NUCLEOTIDE SEQUENCE [LARGE SCALE GENOMIC DNA]</scope>
    <source>
        <strain evidence="7">cv. Finnish</strain>
    </source>
</reference>